<evidence type="ECO:0000313" key="3">
    <source>
        <dbReference type="Proteomes" id="UP001216595"/>
    </source>
</evidence>
<sequence>MTGKVLILGGYGNFGKRIAAGLIRRDVPVIIAGRDANKAEACARSMGAQWAAFDLNRGLSEALRTHKTSVVVHTAGPYQNADYGVAEVCIAAGVHYVDLSDARDFVVGFNRLDAAAKAAGVVAISGASTVPCLSSAVLNHFRDRFATLEALDFGICPGQGAERGLATTAAILSYVGQPLKPFAGHPKAYGWQGLRRHVFPDLGPRLMGDCDIPDLDLLPAAYGLRSIRFGAGLELGFIHLGLWALSWGVRWKLLPFPLPKLARPLLKAADLFDPLGSDDGGMFMVVSGTGLDGQPLRLDWHIIARNGDGPHIPSVPAILLAERLAKGSGPAPGARSSLGQISLSDYLAALEPFDIVTA</sequence>
<dbReference type="InterPro" id="IPR005097">
    <property type="entry name" value="Sacchrp_dh_NADP-bd"/>
</dbReference>
<dbReference type="Gene3D" id="3.40.50.720">
    <property type="entry name" value="NAD(P)-binding Rossmann-like Domain"/>
    <property type="match status" value="1"/>
</dbReference>
<evidence type="ECO:0000259" key="1">
    <source>
        <dbReference type="Pfam" id="PF03435"/>
    </source>
</evidence>
<dbReference type="PANTHER" id="PTHR43796:SF2">
    <property type="entry name" value="CARBOXYNORSPERMIDINE SYNTHASE"/>
    <property type="match status" value="1"/>
</dbReference>
<evidence type="ECO:0000313" key="2">
    <source>
        <dbReference type="EMBL" id="MDC7693956.1"/>
    </source>
</evidence>
<accession>A0ABT5IEQ2</accession>
<reference evidence="2 3" key="1">
    <citation type="submission" date="2023-01" db="EMBL/GenBank/DDBJ databases">
        <title>Novel species of the genus Asticcacaulis isolated from rivers.</title>
        <authorList>
            <person name="Lu H."/>
        </authorList>
    </citation>
    <scope>NUCLEOTIDE SEQUENCE [LARGE SCALE GENOMIC DNA]</scope>
    <source>
        <strain evidence="2 3">DXS10W</strain>
    </source>
</reference>
<feature type="domain" description="Saccharopine dehydrogenase NADP binding" evidence="1">
    <location>
        <begin position="5"/>
        <end position="124"/>
    </location>
</feature>
<name>A0ABT5IEQ2_9CAUL</name>
<dbReference type="Proteomes" id="UP001216595">
    <property type="component" value="Unassembled WGS sequence"/>
</dbReference>
<dbReference type="RefSeq" id="WP_272740681.1">
    <property type="nucleotide sequence ID" value="NZ_JAQQKW010000003.1"/>
</dbReference>
<proteinExistence type="predicted"/>
<dbReference type="SUPFAM" id="SSF51735">
    <property type="entry name" value="NAD(P)-binding Rossmann-fold domains"/>
    <property type="match status" value="1"/>
</dbReference>
<comment type="caution">
    <text evidence="2">The sequence shown here is derived from an EMBL/GenBank/DDBJ whole genome shotgun (WGS) entry which is preliminary data.</text>
</comment>
<protein>
    <submittedName>
        <fullName evidence="2">Saccharopine dehydrogenase NADP-binding domain-containing protein</fullName>
    </submittedName>
</protein>
<keyword evidence="3" id="KW-1185">Reference proteome</keyword>
<organism evidence="2 3">
    <name type="scientific">Asticcacaulis currens</name>
    <dbReference type="NCBI Taxonomy" id="2984210"/>
    <lineage>
        <taxon>Bacteria</taxon>
        <taxon>Pseudomonadati</taxon>
        <taxon>Pseudomonadota</taxon>
        <taxon>Alphaproteobacteria</taxon>
        <taxon>Caulobacterales</taxon>
        <taxon>Caulobacteraceae</taxon>
        <taxon>Asticcacaulis</taxon>
    </lineage>
</organism>
<dbReference type="PANTHER" id="PTHR43796">
    <property type="entry name" value="CARBOXYNORSPERMIDINE SYNTHASE"/>
    <property type="match status" value="1"/>
</dbReference>
<dbReference type="Pfam" id="PF03435">
    <property type="entry name" value="Sacchrp_dh_NADP"/>
    <property type="match status" value="1"/>
</dbReference>
<dbReference type="InterPro" id="IPR036291">
    <property type="entry name" value="NAD(P)-bd_dom_sf"/>
</dbReference>
<dbReference type="EMBL" id="JAQQKW010000003">
    <property type="protein sequence ID" value="MDC7693956.1"/>
    <property type="molecule type" value="Genomic_DNA"/>
</dbReference>
<gene>
    <name evidence="2" type="ORF">PQU94_06625</name>
</gene>